<keyword evidence="1" id="KW-0472">Membrane</keyword>
<dbReference type="AlphaFoldDB" id="A0A382VW15"/>
<organism evidence="2">
    <name type="scientific">marine metagenome</name>
    <dbReference type="NCBI Taxonomy" id="408172"/>
    <lineage>
        <taxon>unclassified sequences</taxon>
        <taxon>metagenomes</taxon>
        <taxon>ecological metagenomes</taxon>
    </lineage>
</organism>
<name>A0A382VW15_9ZZZZ</name>
<protein>
    <submittedName>
        <fullName evidence="2">Uncharacterized protein</fullName>
    </submittedName>
</protein>
<feature type="transmembrane region" description="Helical" evidence="1">
    <location>
        <begin position="12"/>
        <end position="36"/>
    </location>
</feature>
<reference evidence="2" key="1">
    <citation type="submission" date="2018-05" db="EMBL/GenBank/DDBJ databases">
        <authorList>
            <person name="Lanie J.A."/>
            <person name="Ng W.-L."/>
            <person name="Kazmierczak K.M."/>
            <person name="Andrzejewski T.M."/>
            <person name="Davidsen T.M."/>
            <person name="Wayne K.J."/>
            <person name="Tettelin H."/>
            <person name="Glass J.I."/>
            <person name="Rusch D."/>
            <person name="Podicherti R."/>
            <person name="Tsui H.-C.T."/>
            <person name="Winkler M.E."/>
        </authorList>
    </citation>
    <scope>NUCLEOTIDE SEQUENCE</scope>
</reference>
<accession>A0A382VW15</accession>
<proteinExistence type="predicted"/>
<evidence type="ECO:0000313" key="2">
    <source>
        <dbReference type="EMBL" id="SVD50091.1"/>
    </source>
</evidence>
<keyword evidence="1" id="KW-0812">Transmembrane</keyword>
<evidence type="ECO:0000256" key="1">
    <source>
        <dbReference type="SAM" id="Phobius"/>
    </source>
</evidence>
<gene>
    <name evidence="2" type="ORF">METZ01_LOCUS402945</name>
</gene>
<sequence>METQRTNWRIGGNVNMTIVAFLVVFATVFIGGAWYLTELGPGNSGRSTRKSSEASPQLQGHVSALLASKTQIESWQADAAADLDPMQVQQLRAVLNLADAVLTEKIHLNNDELARAEALADFAAGLLSEHLRHESIRQEESADRLLKSGQPTEGLAFLEQALAK</sequence>
<keyword evidence="1" id="KW-1133">Transmembrane helix</keyword>
<dbReference type="EMBL" id="UINC01154674">
    <property type="protein sequence ID" value="SVD50091.1"/>
    <property type="molecule type" value="Genomic_DNA"/>
</dbReference>
<feature type="non-terminal residue" evidence="2">
    <location>
        <position position="164"/>
    </location>
</feature>